<keyword evidence="3" id="KW-1185">Reference proteome</keyword>
<name>A0AAU9XS09_9CNID</name>
<evidence type="ECO:0000313" key="2">
    <source>
        <dbReference type="EMBL" id="CAH3155877.1"/>
    </source>
</evidence>
<reference evidence="2 3" key="1">
    <citation type="submission" date="2022-05" db="EMBL/GenBank/DDBJ databases">
        <authorList>
            <consortium name="Genoscope - CEA"/>
            <person name="William W."/>
        </authorList>
    </citation>
    <scope>NUCLEOTIDE SEQUENCE [LARGE SCALE GENOMIC DNA]</scope>
</reference>
<dbReference type="EMBL" id="CALNXJ010000059">
    <property type="protein sequence ID" value="CAH3155877.1"/>
    <property type="molecule type" value="Genomic_DNA"/>
</dbReference>
<gene>
    <name evidence="2" type="ORF">PMEA_00028215</name>
</gene>
<keyword evidence="1" id="KW-0732">Signal</keyword>
<comment type="caution">
    <text evidence="2">The sequence shown here is derived from an EMBL/GenBank/DDBJ whole genome shotgun (WGS) entry which is preliminary data.</text>
</comment>
<feature type="chain" id="PRO_5043516110" evidence="1">
    <location>
        <begin position="21"/>
        <end position="402"/>
    </location>
</feature>
<dbReference type="AlphaFoldDB" id="A0AAU9XS09"/>
<organism evidence="2 3">
    <name type="scientific">Pocillopora meandrina</name>
    <dbReference type="NCBI Taxonomy" id="46732"/>
    <lineage>
        <taxon>Eukaryota</taxon>
        <taxon>Metazoa</taxon>
        <taxon>Cnidaria</taxon>
        <taxon>Anthozoa</taxon>
        <taxon>Hexacorallia</taxon>
        <taxon>Scleractinia</taxon>
        <taxon>Astrocoeniina</taxon>
        <taxon>Pocilloporidae</taxon>
        <taxon>Pocillopora</taxon>
    </lineage>
</organism>
<evidence type="ECO:0000256" key="1">
    <source>
        <dbReference type="SAM" id="SignalP"/>
    </source>
</evidence>
<protein>
    <submittedName>
        <fullName evidence="2">Uncharacterized protein</fullName>
    </submittedName>
</protein>
<accession>A0AAU9XS09</accession>
<sequence length="402" mass="45170">MHLYWSISLVLLGALRCKTADSPMIYGSAELEHDWAEAFKLIITVKMQYPVPNGWRIALIFSQPIKKIDVWRAIVLEKSADQRIHDLKEEYFNKKLATGQVLTFAVVAYKGKRNSPPGNVTVIFKGGNKSPRLPTQTPFQPTTPQQVIPIYPLKPVDESNSGFKMIMEYHVPEAVNYWSISLKFTKKISTKNFAIDKATFSLPKASTNDSFCLGPRPYNKKLKAKSYLRLEFNCYKAKLYEAAPNAFFVFNPNATKCKDFDLPAPAPGPPAPQERAGVELIHQWPPNNFKMRFELQVIDSVRGGWKVILEFSRPVAEISNLNAAKLSGKSQDGQTYYIENFPGQIQNANLKQCEKIRIEFSGKLAPGSNAPPTAQVLFERKEPEYAEVNLHGACPTKGPSAK</sequence>
<proteinExistence type="predicted"/>
<evidence type="ECO:0000313" key="3">
    <source>
        <dbReference type="Proteomes" id="UP001159428"/>
    </source>
</evidence>
<feature type="signal peptide" evidence="1">
    <location>
        <begin position="1"/>
        <end position="20"/>
    </location>
</feature>
<dbReference type="Proteomes" id="UP001159428">
    <property type="component" value="Unassembled WGS sequence"/>
</dbReference>